<keyword evidence="2" id="KW-1185">Reference proteome</keyword>
<accession>A0A1C5AH10</accession>
<protein>
    <submittedName>
        <fullName evidence="1">Uncharacterized protein</fullName>
    </submittedName>
</protein>
<dbReference type="STRING" id="262898.GA0070564_11074"/>
<name>A0A1C5AH10_9ACTN</name>
<evidence type="ECO:0000313" key="1">
    <source>
        <dbReference type="EMBL" id="SCF44351.1"/>
    </source>
</evidence>
<dbReference type="RefSeq" id="WP_091614482.1">
    <property type="nucleotide sequence ID" value="NZ_FMCX01000010.1"/>
</dbReference>
<gene>
    <name evidence="1" type="ORF">GA0070564_11074</name>
</gene>
<reference evidence="2" key="1">
    <citation type="submission" date="2016-06" db="EMBL/GenBank/DDBJ databases">
        <authorList>
            <person name="Varghese N."/>
            <person name="Submissions Spin"/>
        </authorList>
    </citation>
    <scope>NUCLEOTIDE SEQUENCE [LARGE SCALE GENOMIC DNA]</scope>
    <source>
        <strain evidence="2">DSM 44830</strain>
    </source>
</reference>
<dbReference type="Proteomes" id="UP000199504">
    <property type="component" value="Unassembled WGS sequence"/>
</dbReference>
<dbReference type="AlphaFoldDB" id="A0A1C5AH10"/>
<organism evidence="1 2">
    <name type="scientific">Micromonospora mirobrigensis</name>
    <dbReference type="NCBI Taxonomy" id="262898"/>
    <lineage>
        <taxon>Bacteria</taxon>
        <taxon>Bacillati</taxon>
        <taxon>Actinomycetota</taxon>
        <taxon>Actinomycetes</taxon>
        <taxon>Micromonosporales</taxon>
        <taxon>Micromonosporaceae</taxon>
        <taxon>Micromonospora</taxon>
    </lineage>
</organism>
<dbReference type="EMBL" id="FMCX01000010">
    <property type="protein sequence ID" value="SCF44351.1"/>
    <property type="molecule type" value="Genomic_DNA"/>
</dbReference>
<sequence>MHLSTARVAPLDGRAEFDSELMYRLLWRCRSTIFRVEHLRVVPGQGYLRIGAFILATNQIESDEILRRLINLTLSSTTELRQWRLL</sequence>
<proteinExistence type="predicted"/>
<evidence type="ECO:0000313" key="2">
    <source>
        <dbReference type="Proteomes" id="UP000199504"/>
    </source>
</evidence>